<dbReference type="InterPro" id="IPR004017">
    <property type="entry name" value="Cys_rich_dom"/>
</dbReference>
<gene>
    <name evidence="9" type="ORF">FDG2_0948</name>
</gene>
<evidence type="ECO:0000256" key="5">
    <source>
        <dbReference type="ARBA" id="ARBA00023014"/>
    </source>
</evidence>
<dbReference type="Pfam" id="PF13187">
    <property type="entry name" value="Fer4_9"/>
    <property type="match status" value="1"/>
</dbReference>
<evidence type="ECO:0000256" key="6">
    <source>
        <dbReference type="SAM" id="MobiDB-lite"/>
    </source>
</evidence>
<name>A0A1C3NUM9_9ACTN</name>
<dbReference type="SUPFAM" id="SSF46548">
    <property type="entry name" value="alpha-helical ferredoxin"/>
    <property type="match status" value="1"/>
</dbReference>
<dbReference type="GO" id="GO:0005886">
    <property type="term" value="C:plasma membrane"/>
    <property type="evidence" value="ECO:0007669"/>
    <property type="project" value="TreeGrafter"/>
</dbReference>
<dbReference type="PROSITE" id="PS00198">
    <property type="entry name" value="4FE4S_FER_1"/>
    <property type="match status" value="1"/>
</dbReference>
<dbReference type="PROSITE" id="PS51379">
    <property type="entry name" value="4FE4S_FER_2"/>
    <property type="match status" value="2"/>
</dbReference>
<keyword evidence="1" id="KW-0004">4Fe-4S</keyword>
<keyword evidence="7" id="KW-1133">Transmembrane helix</keyword>
<dbReference type="PANTHER" id="PTHR43255">
    <property type="entry name" value="IRON-SULFUR-BINDING OXIDOREDUCTASE FADF-RELATED-RELATED"/>
    <property type="match status" value="1"/>
</dbReference>
<dbReference type="PANTHER" id="PTHR43255:SF1">
    <property type="entry name" value="IRON-SULFUR-BINDING OXIDOREDUCTASE FADF-RELATED"/>
    <property type="match status" value="1"/>
</dbReference>
<evidence type="ECO:0000259" key="8">
    <source>
        <dbReference type="PROSITE" id="PS51379"/>
    </source>
</evidence>
<evidence type="ECO:0000256" key="3">
    <source>
        <dbReference type="ARBA" id="ARBA00023002"/>
    </source>
</evidence>
<proteinExistence type="predicted"/>
<evidence type="ECO:0000256" key="7">
    <source>
        <dbReference type="SAM" id="Phobius"/>
    </source>
</evidence>
<dbReference type="GO" id="GO:0051912">
    <property type="term" value="F:CoB--CoM heterodisulfide reductase activity"/>
    <property type="evidence" value="ECO:0007669"/>
    <property type="project" value="UniProtKB-EC"/>
</dbReference>
<protein>
    <submittedName>
        <fullName evidence="9">CoB-CoM heterodisulfide reductase</fullName>
        <ecNumber evidence="9">1.8.98.1</ecNumber>
    </submittedName>
</protein>
<keyword evidence="3 9" id="KW-0560">Oxidoreductase</keyword>
<sequence>MVTLLILRGAQFNAGTHPQGDTRWAFASYLVSRPLDAFSTETNEHIETVFLLLNIAIIMGFLVLVAYSKHLHIFLAPINVILKREPKALGPLGTTPDIESLMEADEPIVGVGKVEDFSWKAMLDFSTCTECGRCQSQCPAWNTGKPLSPKLLIMDLRDHLFAKAPYLLAAKGAADGEEASKAVTGVSEDASSKHAVHHVPESGFGRVPEPGQPQADRPLVGTEAEGGVIDPDVLWSCTNCGACVEQCPVDIEHVDHIVDMRRYQVMIESAFPSEAGVMLRNLENNGNPWGVSPRARTEWTEGLPFEVRVLDEGETIPDDVEYLYWVGCAGAIEDRAKKVSRTFAELLHTAGVSFAILGSGETCTGDPARRLGNEYLFQELAKANIEVLNAAATKKIVATCPHCFNSLANEYPALGGAYEVIHHTQLLGRLVDEGRLVPVQPVDSSVTYHDPCFLGRHNEVYTPPREILGSIPGVRSQEMHRCKERGFCCGAGGARMWMEEKIGKRVNVERVDEALALDPDIVSTACPFCIVMLTDAVTEKKQSGGAKEGIEVLDVSQLLARSLATPVVPVGTDGP</sequence>
<feature type="region of interest" description="Disordered" evidence="6">
    <location>
        <begin position="180"/>
        <end position="217"/>
    </location>
</feature>
<dbReference type="InterPro" id="IPR017900">
    <property type="entry name" value="4Fe4S_Fe_S_CS"/>
</dbReference>
<keyword evidence="7" id="KW-0472">Membrane</keyword>
<dbReference type="AlphaFoldDB" id="A0A1C3NUM9"/>
<dbReference type="GO" id="GO:0051539">
    <property type="term" value="F:4 iron, 4 sulfur cluster binding"/>
    <property type="evidence" value="ECO:0007669"/>
    <property type="project" value="UniProtKB-KW"/>
</dbReference>
<dbReference type="EMBL" id="FLUV01000378">
    <property type="protein sequence ID" value="SBW19082.1"/>
    <property type="molecule type" value="Genomic_DNA"/>
</dbReference>
<organism evidence="9 10">
    <name type="scientific">Candidatus Protofrankia californiensis</name>
    <dbReference type="NCBI Taxonomy" id="1839754"/>
    <lineage>
        <taxon>Bacteria</taxon>
        <taxon>Bacillati</taxon>
        <taxon>Actinomycetota</taxon>
        <taxon>Actinomycetes</taxon>
        <taxon>Frankiales</taxon>
        <taxon>Frankiaceae</taxon>
        <taxon>Protofrankia</taxon>
    </lineage>
</organism>
<feature type="domain" description="4Fe-4S ferredoxin-type" evidence="8">
    <location>
        <begin position="119"/>
        <end position="149"/>
    </location>
</feature>
<dbReference type="Pfam" id="PF02754">
    <property type="entry name" value="CCG"/>
    <property type="match status" value="2"/>
</dbReference>
<feature type="domain" description="4Fe-4S ferredoxin-type" evidence="8">
    <location>
        <begin position="225"/>
        <end position="257"/>
    </location>
</feature>
<keyword evidence="7" id="KW-0812">Transmembrane</keyword>
<evidence type="ECO:0000256" key="2">
    <source>
        <dbReference type="ARBA" id="ARBA00022723"/>
    </source>
</evidence>
<dbReference type="InterPro" id="IPR051460">
    <property type="entry name" value="HdrC_iron-sulfur_subunit"/>
</dbReference>
<evidence type="ECO:0000256" key="1">
    <source>
        <dbReference type="ARBA" id="ARBA00022485"/>
    </source>
</evidence>
<evidence type="ECO:0000256" key="4">
    <source>
        <dbReference type="ARBA" id="ARBA00023004"/>
    </source>
</evidence>
<dbReference type="InterPro" id="IPR009051">
    <property type="entry name" value="Helical_ferredxn"/>
</dbReference>
<dbReference type="InterPro" id="IPR017896">
    <property type="entry name" value="4Fe4S_Fe-S-bd"/>
</dbReference>
<keyword evidence="5" id="KW-0411">Iron-sulfur</keyword>
<reference evidence="10" key="1">
    <citation type="submission" date="2016-02" db="EMBL/GenBank/DDBJ databases">
        <authorList>
            <person name="Wibberg D."/>
        </authorList>
    </citation>
    <scope>NUCLEOTIDE SEQUENCE [LARGE SCALE GENOMIC DNA]</scope>
</reference>
<accession>A0A1C3NUM9</accession>
<feature type="transmembrane region" description="Helical" evidence="7">
    <location>
        <begin position="48"/>
        <end position="67"/>
    </location>
</feature>
<evidence type="ECO:0000313" key="9">
    <source>
        <dbReference type="EMBL" id="SBW19082.1"/>
    </source>
</evidence>
<dbReference type="EC" id="1.8.98.1" evidence="9"/>
<evidence type="ECO:0000313" key="10">
    <source>
        <dbReference type="Proteomes" id="UP000199013"/>
    </source>
</evidence>
<dbReference type="Proteomes" id="UP000199013">
    <property type="component" value="Unassembled WGS sequence"/>
</dbReference>
<keyword evidence="4" id="KW-0408">Iron</keyword>
<dbReference type="Gene3D" id="1.10.1060.10">
    <property type="entry name" value="Alpha-helical ferredoxin"/>
    <property type="match status" value="2"/>
</dbReference>
<dbReference type="GO" id="GO:0046872">
    <property type="term" value="F:metal ion binding"/>
    <property type="evidence" value="ECO:0007669"/>
    <property type="project" value="UniProtKB-KW"/>
</dbReference>
<keyword evidence="2" id="KW-0479">Metal-binding</keyword>
<keyword evidence="10" id="KW-1185">Reference proteome</keyword>